<dbReference type="InParanoid" id="A0A251V492"/>
<gene>
    <name evidence="6" type="primary">MEE50</name>
    <name evidence="6" type="ORF">HannXRQ_Chr04g0122171</name>
    <name evidence="5" type="ORF">HanXRQr2_Chr04g0184371</name>
</gene>
<dbReference type="OMA" id="CAWESPP"/>
<name>A0A251V492_HELAN</name>
<evidence type="ECO:0000313" key="6">
    <source>
        <dbReference type="EMBL" id="OTG29431.1"/>
    </source>
</evidence>
<evidence type="ECO:0000259" key="4">
    <source>
        <dbReference type="Pfam" id="PF09759"/>
    </source>
</evidence>
<organism evidence="6 7">
    <name type="scientific">Helianthus annuus</name>
    <name type="common">Common sunflower</name>
    <dbReference type="NCBI Taxonomy" id="4232"/>
    <lineage>
        <taxon>Eukaryota</taxon>
        <taxon>Viridiplantae</taxon>
        <taxon>Streptophyta</taxon>
        <taxon>Embryophyta</taxon>
        <taxon>Tracheophyta</taxon>
        <taxon>Spermatophyta</taxon>
        <taxon>Magnoliopsida</taxon>
        <taxon>eudicotyledons</taxon>
        <taxon>Gunneridae</taxon>
        <taxon>Pentapetalae</taxon>
        <taxon>asterids</taxon>
        <taxon>campanulids</taxon>
        <taxon>Asterales</taxon>
        <taxon>Asteraceae</taxon>
        <taxon>Asteroideae</taxon>
        <taxon>Heliantheae alliance</taxon>
        <taxon>Heliantheae</taxon>
        <taxon>Helianthus</taxon>
    </lineage>
</organism>
<dbReference type="GO" id="GO:0009793">
    <property type="term" value="P:embryo development ending in seed dormancy"/>
    <property type="evidence" value="ECO:0007669"/>
    <property type="project" value="EnsemblPlants"/>
</dbReference>
<reference evidence="5 7" key="1">
    <citation type="journal article" date="2017" name="Nature">
        <title>The sunflower genome provides insights into oil metabolism, flowering and Asterid evolution.</title>
        <authorList>
            <person name="Badouin H."/>
            <person name="Gouzy J."/>
            <person name="Grassa C.J."/>
            <person name="Murat F."/>
            <person name="Staton S.E."/>
            <person name="Cottret L."/>
            <person name="Lelandais-Briere C."/>
            <person name="Owens G.L."/>
            <person name="Carrere S."/>
            <person name="Mayjonade B."/>
            <person name="Legrand L."/>
            <person name="Gill N."/>
            <person name="Kane N.C."/>
            <person name="Bowers J.E."/>
            <person name="Hubner S."/>
            <person name="Bellec A."/>
            <person name="Berard A."/>
            <person name="Berges H."/>
            <person name="Blanchet N."/>
            <person name="Boniface M.C."/>
            <person name="Brunel D."/>
            <person name="Catrice O."/>
            <person name="Chaidir N."/>
            <person name="Claudel C."/>
            <person name="Donnadieu C."/>
            <person name="Faraut T."/>
            <person name="Fievet G."/>
            <person name="Helmstetter N."/>
            <person name="King M."/>
            <person name="Knapp S.J."/>
            <person name="Lai Z."/>
            <person name="Le Paslier M.C."/>
            <person name="Lippi Y."/>
            <person name="Lorenzon L."/>
            <person name="Mandel J.R."/>
            <person name="Marage G."/>
            <person name="Marchand G."/>
            <person name="Marquand E."/>
            <person name="Bret-Mestries E."/>
            <person name="Morien E."/>
            <person name="Nambeesan S."/>
            <person name="Nguyen T."/>
            <person name="Pegot-Espagnet P."/>
            <person name="Pouilly N."/>
            <person name="Raftis F."/>
            <person name="Sallet E."/>
            <person name="Schiex T."/>
            <person name="Thomas J."/>
            <person name="Vandecasteele C."/>
            <person name="Vares D."/>
            <person name="Vear F."/>
            <person name="Vautrin S."/>
            <person name="Crespi M."/>
            <person name="Mangin B."/>
            <person name="Burke J.M."/>
            <person name="Salse J."/>
            <person name="Munos S."/>
            <person name="Vincourt P."/>
            <person name="Rieseberg L.H."/>
            <person name="Langlade N.B."/>
        </authorList>
    </citation>
    <scope>NUCLEOTIDE SEQUENCE [LARGE SCALE GENOMIC DNA]</scope>
    <source>
        <strain evidence="7">cv. SF193</strain>
        <tissue evidence="5">Leaves</tissue>
    </source>
</reference>
<keyword evidence="2" id="KW-0131">Cell cycle</keyword>
<dbReference type="FunCoup" id="A0A251V492">
    <property type="interactions" value="3355"/>
</dbReference>
<dbReference type="PANTHER" id="PTHR13255">
    <property type="entry name" value="ATAXIN-10"/>
    <property type="match status" value="1"/>
</dbReference>
<dbReference type="InterPro" id="IPR011989">
    <property type="entry name" value="ARM-like"/>
</dbReference>
<feature type="region of interest" description="Disordered" evidence="3">
    <location>
        <begin position="1"/>
        <end position="20"/>
    </location>
</feature>
<dbReference type="InterPro" id="IPR016024">
    <property type="entry name" value="ARM-type_fold"/>
</dbReference>
<sequence length="552" mass="62040">MKSFKPDSIQELKGPISKNSALTVARPPAAHRPLPSPTISPQREFKSFSHLLDGFEHQSRRYTSDRVEFLLLLLAAEMDTVPENILQRFFVAANCSTLDKSLENLIEFARTSDGRSDLASKNMLTTTLNLCQSLSYPSCGGTLLLALKLIRNLCAGEPRNQNSFIEQNGVNIVADIISAKELVKDSNYGMIRMGLQVLANVSLAGREHQIVVWKRVYSTEFVEIAKIRRKETCDPLCMIVYACVEENHELLDQLCSDHALPLLVEIVYTALAVPLEEDWLRLILTKACIEESYFTPVFSKLQHETSDRNSPEMHTYTQAQSFLLSILSEMVNEQIEHITLSNVFALDVFNILKTTLGVLNCVSRPESTLPTSFPDINVLGYSLCILRDICAFDGHMDIVDSLLSLGLIQTLIDLLRDLEPPSIIRKTLNRAENQDSTTYSGKLCPYKGFRSDIVAVIGNCAYKRKQVQDEIRDRNGILLMLQQCVTDDENPFLREWGIWGVRNLLEGNLENQKVVSDLEIQGSVNLSELTTLGLRVDVDQQTRRAKLVNTTG</sequence>
<dbReference type="GO" id="GO:0005829">
    <property type="term" value="C:cytosol"/>
    <property type="evidence" value="ECO:0000318"/>
    <property type="project" value="GO_Central"/>
</dbReference>
<dbReference type="Pfam" id="PF09759">
    <property type="entry name" value="Atx10homo_assoc"/>
    <property type="match status" value="1"/>
</dbReference>
<dbReference type="EMBL" id="CM007893">
    <property type="protein sequence ID" value="OTG29431.1"/>
    <property type="molecule type" value="Genomic_DNA"/>
</dbReference>
<protein>
    <submittedName>
        <fullName evidence="5">Armadillo-like helical, Ataxin-10 domain-containing protein</fullName>
    </submittedName>
    <submittedName>
        <fullName evidence="6">Putative ARM repeat superfamily protein</fullName>
    </submittedName>
</protein>
<dbReference type="EMBL" id="MNCJ02000319">
    <property type="protein sequence ID" value="KAF5811693.1"/>
    <property type="molecule type" value="Genomic_DNA"/>
</dbReference>
<evidence type="ECO:0000256" key="2">
    <source>
        <dbReference type="ARBA" id="ARBA00023306"/>
    </source>
</evidence>
<feature type="domain" description="Ataxin-10" evidence="4">
    <location>
        <begin position="449"/>
        <end position="543"/>
    </location>
</feature>
<evidence type="ECO:0000256" key="3">
    <source>
        <dbReference type="SAM" id="MobiDB-lite"/>
    </source>
</evidence>
<dbReference type="Gramene" id="mRNA:HanXRQr2_Chr04g0184371">
    <property type="protein sequence ID" value="mRNA:HanXRQr2_Chr04g0184371"/>
    <property type="gene ID" value="HanXRQr2_Chr04g0184371"/>
</dbReference>
<dbReference type="STRING" id="4232.A0A251V492"/>
<proteinExistence type="predicted"/>
<evidence type="ECO:0000313" key="7">
    <source>
        <dbReference type="Proteomes" id="UP000215914"/>
    </source>
</evidence>
<evidence type="ECO:0000313" key="5">
    <source>
        <dbReference type="EMBL" id="KAF5811693.1"/>
    </source>
</evidence>
<feature type="compositionally biased region" description="Basic and acidic residues" evidence="3">
    <location>
        <begin position="1"/>
        <end position="10"/>
    </location>
</feature>
<dbReference type="AlphaFoldDB" id="A0A251V492"/>
<evidence type="ECO:0000256" key="1">
    <source>
        <dbReference type="ARBA" id="ARBA00022618"/>
    </source>
</evidence>
<keyword evidence="1" id="KW-0132">Cell division</keyword>
<dbReference type="Proteomes" id="UP000215914">
    <property type="component" value="Chromosome 4"/>
</dbReference>
<dbReference type="GO" id="GO:0051301">
    <property type="term" value="P:cell division"/>
    <property type="evidence" value="ECO:0007669"/>
    <property type="project" value="UniProtKB-KW"/>
</dbReference>
<dbReference type="SUPFAM" id="SSF48371">
    <property type="entry name" value="ARM repeat"/>
    <property type="match status" value="1"/>
</dbReference>
<dbReference type="PANTHER" id="PTHR13255:SF0">
    <property type="entry name" value="ATAXIN-10"/>
    <property type="match status" value="1"/>
</dbReference>
<accession>A0A251V492</accession>
<dbReference type="InterPro" id="IPR019156">
    <property type="entry name" value="Ataxin-10_domain"/>
</dbReference>
<dbReference type="Gene3D" id="1.25.10.10">
    <property type="entry name" value="Leucine-rich Repeat Variant"/>
    <property type="match status" value="2"/>
</dbReference>
<reference evidence="6" key="2">
    <citation type="submission" date="2017-02" db="EMBL/GenBank/DDBJ databases">
        <title>Sunflower complete genome.</title>
        <authorList>
            <person name="Langlade N."/>
            <person name="Munos S."/>
        </authorList>
    </citation>
    <scope>NUCLEOTIDE SEQUENCE [LARGE SCALE GENOMIC DNA]</scope>
    <source>
        <tissue evidence="6">Leaves</tissue>
    </source>
</reference>
<reference evidence="5" key="3">
    <citation type="submission" date="2020-06" db="EMBL/GenBank/DDBJ databases">
        <title>Helianthus annuus Genome sequencing and assembly Release 2.</title>
        <authorList>
            <person name="Gouzy J."/>
            <person name="Langlade N."/>
            <person name="Munos S."/>
        </authorList>
    </citation>
    <scope>NUCLEOTIDE SEQUENCE</scope>
    <source>
        <tissue evidence="5">Leaves</tissue>
    </source>
</reference>
<dbReference type="InterPro" id="IPR051374">
    <property type="entry name" value="Ataxin-10/CTR86_families"/>
</dbReference>
<keyword evidence="7" id="KW-1185">Reference proteome</keyword>